<dbReference type="NCBIfam" id="NF007553">
    <property type="entry name" value="PRK10173.1"/>
    <property type="match status" value="1"/>
</dbReference>
<protein>
    <submittedName>
        <fullName evidence="3">Glucose-1-phosphatase</fullName>
        <ecNumber evidence="3">3.1.3.10</ecNumber>
        <ecNumber evidence="3">3.1.3.2</ecNumber>
    </submittedName>
</protein>
<dbReference type="GO" id="GO:0008877">
    <property type="term" value="F:glucose-1-phosphatase activity"/>
    <property type="evidence" value="ECO:0007669"/>
    <property type="project" value="UniProtKB-EC"/>
</dbReference>
<evidence type="ECO:0000313" key="4">
    <source>
        <dbReference type="Proteomes" id="UP000028653"/>
    </source>
</evidence>
<dbReference type="AlphaFoldDB" id="A0A085GGY5"/>
<keyword evidence="2" id="KW-0732">Signal</keyword>
<sequence>MNKKTIATLLAMAYFAPALAHAETAPQGYKLEQVLLMSRHNLRAPLANNGSVLEQSTAQSWPEWDVPGGQLTTKGGVLEVYMGHYLREWLAEQGLVKSGECPTPQSVYAYANSLQRTVATAQFFITGAFPGCDVPVHHQEKMGTMDPTFNPVITNDSPEFKQAALKAMETQREHFKLDDSYQLLEQIVAFKDSPGCKEKQVCDLTAQKDKFSANATEEPGVSGPLKVGNSLVDAFTLQYYEGFPVDNVAWGKIKTDQQWKVLSQLKNSYQDTLFTSPQVARNVAAPLIKYIQKALAGNDNKGPKITLLVGHDSNIASLLTALDFKPYQLPEQYERTPIGGKIMFQRWHDADNNRELMKVEYVYQSTEQLRKADVLSLQQPPQRVTLQLNGCPTDANGFCPWDKFTEVLAQSVSQAK</sequence>
<dbReference type="eggNOG" id="ENOG502Z7K9">
    <property type="taxonomic scope" value="Bacteria"/>
</dbReference>
<gene>
    <name evidence="3" type="primary">agp</name>
    <name evidence="3" type="ORF">GBAG_1354</name>
</gene>
<dbReference type="GO" id="GO:0030288">
    <property type="term" value="C:outer membrane-bounded periplasmic space"/>
    <property type="evidence" value="ECO:0007669"/>
    <property type="project" value="TreeGrafter"/>
</dbReference>
<dbReference type="PROSITE" id="PS00778">
    <property type="entry name" value="HIS_ACID_PHOSPHAT_2"/>
    <property type="match status" value="1"/>
</dbReference>
<comment type="caution">
    <text evidence="3">The sequence shown here is derived from an EMBL/GenBank/DDBJ whole genome shotgun (WGS) entry which is preliminary data.</text>
</comment>
<dbReference type="Proteomes" id="UP000028653">
    <property type="component" value="Unassembled WGS sequence"/>
</dbReference>
<dbReference type="Gene3D" id="3.40.50.1240">
    <property type="entry name" value="Phosphoglycerate mutase-like"/>
    <property type="match status" value="2"/>
</dbReference>
<dbReference type="OrthoDB" id="395886at2"/>
<dbReference type="InterPro" id="IPR000560">
    <property type="entry name" value="His_Pase_clade-2"/>
</dbReference>
<proteinExistence type="inferred from homology"/>
<dbReference type="CDD" id="cd07061">
    <property type="entry name" value="HP_HAP_like"/>
    <property type="match status" value="1"/>
</dbReference>
<name>A0A085GGY5_9ENTR</name>
<feature type="chain" id="PRO_5001791360" evidence="2">
    <location>
        <begin position="23"/>
        <end position="416"/>
    </location>
</feature>
<keyword evidence="3" id="KW-0378">Hydrolase</keyword>
<evidence type="ECO:0000256" key="1">
    <source>
        <dbReference type="ARBA" id="ARBA00005375"/>
    </source>
</evidence>
<dbReference type="PANTHER" id="PTHR11567">
    <property type="entry name" value="ACID PHOSPHATASE-RELATED"/>
    <property type="match status" value="1"/>
</dbReference>
<accession>A0A085GGY5</accession>
<dbReference type="SUPFAM" id="SSF53254">
    <property type="entry name" value="Phosphoglycerate mutase-like"/>
    <property type="match status" value="1"/>
</dbReference>
<dbReference type="GO" id="GO:0003993">
    <property type="term" value="F:acid phosphatase activity"/>
    <property type="evidence" value="ECO:0007669"/>
    <property type="project" value="UniProtKB-EC"/>
</dbReference>
<dbReference type="InterPro" id="IPR033379">
    <property type="entry name" value="Acid_Pase_AS"/>
</dbReference>
<dbReference type="EMBL" id="JMPI01000022">
    <property type="protein sequence ID" value="KFC82980.1"/>
    <property type="molecule type" value="Genomic_DNA"/>
</dbReference>
<comment type="similarity">
    <text evidence="1">Belongs to the histidine acid phosphatase family.</text>
</comment>
<dbReference type="PANTHER" id="PTHR11567:SF135">
    <property type="entry name" value="GLUCOSE-1-PHOSPHATASE"/>
    <property type="match status" value="1"/>
</dbReference>
<reference evidence="3 4" key="1">
    <citation type="submission" date="2014-05" db="EMBL/GenBank/DDBJ databases">
        <title>ATOL: Assembling a taxonomically balanced genome-scale reconstruction of the evolutionary history of the Enterobacteriaceae.</title>
        <authorList>
            <person name="Plunkett G.III."/>
            <person name="Neeno-Eckwall E.C."/>
            <person name="Glasner J.D."/>
            <person name="Perna N.T."/>
        </authorList>
    </citation>
    <scope>NUCLEOTIDE SEQUENCE [LARGE SCALE GENOMIC DNA]</scope>
    <source>
        <strain evidence="3 4">ATCC 33320</strain>
    </source>
</reference>
<evidence type="ECO:0000256" key="2">
    <source>
        <dbReference type="SAM" id="SignalP"/>
    </source>
</evidence>
<dbReference type="Pfam" id="PF00328">
    <property type="entry name" value="His_Phos_2"/>
    <property type="match status" value="1"/>
</dbReference>
<dbReference type="STRING" id="1006004.GBAG_1354"/>
<organism evidence="3 4">
    <name type="scientific">Buttiauxella agrestis ATCC 33320</name>
    <dbReference type="NCBI Taxonomy" id="1006004"/>
    <lineage>
        <taxon>Bacteria</taxon>
        <taxon>Pseudomonadati</taxon>
        <taxon>Pseudomonadota</taxon>
        <taxon>Gammaproteobacteria</taxon>
        <taxon>Enterobacterales</taxon>
        <taxon>Enterobacteriaceae</taxon>
        <taxon>Buttiauxella</taxon>
    </lineage>
</organism>
<evidence type="ECO:0000313" key="3">
    <source>
        <dbReference type="EMBL" id="KFC82980.1"/>
    </source>
</evidence>
<dbReference type="InterPro" id="IPR050645">
    <property type="entry name" value="Histidine_acid_phosphatase"/>
</dbReference>
<dbReference type="PROSITE" id="PS00616">
    <property type="entry name" value="HIS_ACID_PHOSPHAT_1"/>
    <property type="match status" value="1"/>
</dbReference>
<dbReference type="RefSeq" id="WP_034494376.1">
    <property type="nucleotide sequence ID" value="NZ_JMPI01000022.1"/>
</dbReference>
<keyword evidence="4" id="KW-1185">Reference proteome</keyword>
<dbReference type="EC" id="3.1.3.2" evidence="3"/>
<dbReference type="EC" id="3.1.3.10" evidence="3"/>
<dbReference type="InterPro" id="IPR029033">
    <property type="entry name" value="His_PPase_superfam"/>
</dbReference>
<feature type="signal peptide" evidence="2">
    <location>
        <begin position="1"/>
        <end position="22"/>
    </location>
</feature>